<protein>
    <recommendedName>
        <fullName evidence="3">DNA-directed RNA polymerase subunit beta</fullName>
    </recommendedName>
</protein>
<proteinExistence type="predicted"/>
<organism evidence="1 2">
    <name type="scientific">Georgenia faecalis</name>
    <dbReference type="NCBI Taxonomy" id="2483799"/>
    <lineage>
        <taxon>Bacteria</taxon>
        <taxon>Bacillati</taxon>
        <taxon>Actinomycetota</taxon>
        <taxon>Actinomycetes</taxon>
        <taxon>Micrococcales</taxon>
        <taxon>Bogoriellaceae</taxon>
        <taxon>Georgenia</taxon>
    </lineage>
</organism>
<sequence>MERRPRRPAMLDAQTADRIVGDVDPALRSEAAHTTAAVLLRRGRDGAEDRALVDRLIALVDAEGLDVVAALWAQSPARTLPGALWRLYLLREWVRRDPRTIAERFRLGMQRAEVAGVIAGVADPPGPDEVRGTADAVLAGVYEGDLDVALDRAASFFRVVATGAALDADWIADSDDDLARQVTRRAGALLATAEELEAAADLARAGELD</sequence>
<accession>A0ABV9DD05</accession>
<evidence type="ECO:0000313" key="2">
    <source>
        <dbReference type="Proteomes" id="UP001595955"/>
    </source>
</evidence>
<evidence type="ECO:0000313" key="1">
    <source>
        <dbReference type="EMBL" id="MFC4556257.1"/>
    </source>
</evidence>
<dbReference type="EMBL" id="JBHSGF010000010">
    <property type="protein sequence ID" value="MFC4556257.1"/>
    <property type="molecule type" value="Genomic_DNA"/>
</dbReference>
<keyword evidence="2" id="KW-1185">Reference proteome</keyword>
<evidence type="ECO:0008006" key="3">
    <source>
        <dbReference type="Google" id="ProtNLM"/>
    </source>
</evidence>
<gene>
    <name evidence="1" type="ORF">ACFO3F_13455</name>
</gene>
<dbReference type="Proteomes" id="UP001595955">
    <property type="component" value="Unassembled WGS sequence"/>
</dbReference>
<reference evidence="2" key="1">
    <citation type="journal article" date="2019" name="Int. J. Syst. Evol. Microbiol.">
        <title>The Global Catalogue of Microorganisms (GCM) 10K type strain sequencing project: providing services to taxonomists for standard genome sequencing and annotation.</title>
        <authorList>
            <consortium name="The Broad Institute Genomics Platform"/>
            <consortium name="The Broad Institute Genome Sequencing Center for Infectious Disease"/>
            <person name="Wu L."/>
            <person name="Ma J."/>
        </authorList>
    </citation>
    <scope>NUCLEOTIDE SEQUENCE [LARGE SCALE GENOMIC DNA]</scope>
    <source>
        <strain evidence="2">JCM 3369</strain>
    </source>
</reference>
<name>A0ABV9DD05_9MICO</name>
<dbReference type="RefSeq" id="WP_241237115.1">
    <property type="nucleotide sequence ID" value="NZ_CP033325.1"/>
</dbReference>
<comment type="caution">
    <text evidence="1">The sequence shown here is derived from an EMBL/GenBank/DDBJ whole genome shotgun (WGS) entry which is preliminary data.</text>
</comment>